<gene>
    <name evidence="2" type="ORF">TUM4630_03590</name>
</gene>
<evidence type="ECO:0008006" key="4">
    <source>
        <dbReference type="Google" id="ProtNLM"/>
    </source>
</evidence>
<organism evidence="2 3">
    <name type="scientific">Shewanella algidipiscicola</name>
    <dbReference type="NCBI Taxonomy" id="614070"/>
    <lineage>
        <taxon>Bacteria</taxon>
        <taxon>Pseudomonadati</taxon>
        <taxon>Pseudomonadota</taxon>
        <taxon>Gammaproteobacteria</taxon>
        <taxon>Alteromonadales</taxon>
        <taxon>Shewanellaceae</taxon>
        <taxon>Shewanella</taxon>
    </lineage>
</organism>
<keyword evidence="3" id="KW-1185">Reference proteome</keyword>
<dbReference type="RefSeq" id="WP_110458537.1">
    <property type="nucleotide sequence ID" value="NZ_BPFB01000003.1"/>
</dbReference>
<feature type="transmembrane region" description="Helical" evidence="1">
    <location>
        <begin position="84"/>
        <end position="101"/>
    </location>
</feature>
<name>A0ABQ4P4N8_9GAMM</name>
<proteinExistence type="predicted"/>
<keyword evidence="1" id="KW-0812">Transmembrane</keyword>
<evidence type="ECO:0000313" key="3">
    <source>
        <dbReference type="Proteomes" id="UP000761574"/>
    </source>
</evidence>
<evidence type="ECO:0000313" key="2">
    <source>
        <dbReference type="EMBL" id="GIU42492.1"/>
    </source>
</evidence>
<keyword evidence="1" id="KW-1133">Transmembrane helix</keyword>
<dbReference type="Proteomes" id="UP000761574">
    <property type="component" value="Unassembled WGS sequence"/>
</dbReference>
<sequence>MTWFISAFVIASAIFIFAPKSLATPSADTLTQAKAQWRWLLLPLLLLVPLAFSLTNANNAPYITVAIAFTLTGCAVAVPKLHPYIITCAAFTALSLLLLVLQR</sequence>
<evidence type="ECO:0000256" key="1">
    <source>
        <dbReference type="SAM" id="Phobius"/>
    </source>
</evidence>
<accession>A0ABQ4P4N8</accession>
<feature type="transmembrane region" description="Helical" evidence="1">
    <location>
        <begin position="39"/>
        <end position="55"/>
    </location>
</feature>
<dbReference type="EMBL" id="BPFB01000003">
    <property type="protein sequence ID" value="GIU42492.1"/>
    <property type="molecule type" value="Genomic_DNA"/>
</dbReference>
<feature type="transmembrane region" description="Helical" evidence="1">
    <location>
        <begin position="62"/>
        <end position="78"/>
    </location>
</feature>
<protein>
    <recommendedName>
        <fullName evidence="4">Branched-chain amino acid transport</fullName>
    </recommendedName>
</protein>
<keyword evidence="1" id="KW-0472">Membrane</keyword>
<reference evidence="2 3" key="1">
    <citation type="submission" date="2021-05" db="EMBL/GenBank/DDBJ databases">
        <title>Molecular characterization for Shewanella algae harboring chromosomal blaOXA-55-like strains isolated from clinical and environment sample.</title>
        <authorList>
            <person name="Ohama Y."/>
            <person name="Aoki K."/>
            <person name="Harada S."/>
            <person name="Moriya K."/>
            <person name="Ishii Y."/>
            <person name="Tateda K."/>
        </authorList>
    </citation>
    <scope>NUCLEOTIDE SEQUENCE [LARGE SCALE GENOMIC DNA]</scope>
    <source>
        <strain evidence="2 3">LMG 23746</strain>
    </source>
</reference>
<comment type="caution">
    <text evidence="2">The sequence shown here is derived from an EMBL/GenBank/DDBJ whole genome shotgun (WGS) entry which is preliminary data.</text>
</comment>